<dbReference type="Gene3D" id="3.40.50.720">
    <property type="entry name" value="NAD(P)-binding Rossmann-like Domain"/>
    <property type="match status" value="1"/>
</dbReference>
<evidence type="ECO:0000313" key="4">
    <source>
        <dbReference type="Proteomes" id="UP000037510"/>
    </source>
</evidence>
<gene>
    <name evidence="3" type="ORF">OBRU01_20886</name>
</gene>
<dbReference type="AlphaFoldDB" id="A0A0L7KUI0"/>
<dbReference type="Gene3D" id="3.40.50.1820">
    <property type="entry name" value="alpha/beta hydrolase"/>
    <property type="match status" value="1"/>
</dbReference>
<dbReference type="InterPro" id="IPR002347">
    <property type="entry name" value="SDR_fam"/>
</dbReference>
<keyword evidence="4" id="KW-1185">Reference proteome</keyword>
<dbReference type="InterPro" id="IPR029058">
    <property type="entry name" value="AB_hydrolase_fold"/>
</dbReference>
<dbReference type="PANTHER" id="PTHR43157">
    <property type="entry name" value="PHOSPHATIDYLINOSITOL-GLYCAN BIOSYNTHESIS CLASS F PROTEIN-RELATED"/>
    <property type="match status" value="1"/>
</dbReference>
<feature type="non-terminal residue" evidence="3">
    <location>
        <position position="1"/>
    </location>
</feature>
<dbReference type="InterPro" id="IPR036291">
    <property type="entry name" value="NAD(P)-bd_dom_sf"/>
</dbReference>
<keyword evidence="2" id="KW-0560">Oxidoreductase</keyword>
<dbReference type="InterPro" id="IPR004142">
    <property type="entry name" value="NDRG"/>
</dbReference>
<protein>
    <submittedName>
        <fullName evidence="3">N-myc downstream regulated</fullName>
    </submittedName>
</protein>
<dbReference type="STRING" id="104452.A0A0L7KUI0"/>
<dbReference type="PRINTS" id="PR00081">
    <property type="entry name" value="GDHRDH"/>
</dbReference>
<dbReference type="Pfam" id="PF00106">
    <property type="entry name" value="adh_short"/>
    <property type="match status" value="1"/>
</dbReference>
<dbReference type="SUPFAM" id="SSF51735">
    <property type="entry name" value="NAD(P)-binding Rossmann-fold domains"/>
    <property type="match status" value="1"/>
</dbReference>
<comment type="caution">
    <text evidence="3">The sequence shown here is derived from an EMBL/GenBank/DDBJ whole genome shotgun (WGS) entry which is preliminary data.</text>
</comment>
<dbReference type="PRINTS" id="PR00080">
    <property type="entry name" value="SDRFAMILY"/>
</dbReference>
<comment type="similarity">
    <text evidence="1">Belongs to the NDRG family.</text>
</comment>
<sequence>GDLSQQDKRCVFVTVHDLGTNHTSLVDFVNCPAMSEIKERSCFIHVDTLGEDLITVLDFLHVRYAVGLGEGAGANVLARCGLAHPRRLLGLILFNCTASTSSVADAFRTRFSRWKGADISQSEEDFLIFHKFGHQMQADSCELAERERMLKEYRSRLRGNLNTHNIKQYVRAFINPYSSVVEKMYKELDKDKVTILKIDRKNTNLVCKSKKRFDGKTVLVTGGTTGMGLEIAADFAHRGAKVIIACPFEEEGQHGRKLIVRSSGNDNVIFKLLDLASLKSTRKFASDILAAEDRLDILINNAGVGIPGDFHTSDGMNFIMQVNYFGTFLLTMLLLPLLRKTGEPSEKSRIVNTSSIMHKIGRIEIENMNKTGHWNKFQLYANSKLCLTLFAKHLAKKLKSSESNVIINVVDPGAVGTKIFDSTGRSFGSFVSFICMILFKHPWEGAQTALYAATSKRVAKMSGEYFKNCELSRASDKAHDDEVAFKVWEESVRLVDLSERELEDCQGLLTSLPPPGVERRMSRAMSMEEYDKPNIRRLSLTPSAADSAAGRKM</sequence>
<dbReference type="SUPFAM" id="SSF53474">
    <property type="entry name" value="alpha/beta-Hydrolases"/>
    <property type="match status" value="1"/>
</dbReference>
<proteinExistence type="inferred from homology"/>
<name>A0A0L7KUI0_OPEBR</name>
<evidence type="ECO:0000256" key="1">
    <source>
        <dbReference type="ARBA" id="ARBA00005598"/>
    </source>
</evidence>
<dbReference type="Pfam" id="PF03096">
    <property type="entry name" value="Ndr"/>
    <property type="match status" value="1"/>
</dbReference>
<dbReference type="Proteomes" id="UP000037510">
    <property type="component" value="Unassembled WGS sequence"/>
</dbReference>
<evidence type="ECO:0000313" key="3">
    <source>
        <dbReference type="EMBL" id="KOB66679.1"/>
    </source>
</evidence>
<dbReference type="GO" id="GO:0016491">
    <property type="term" value="F:oxidoreductase activity"/>
    <property type="evidence" value="ECO:0007669"/>
    <property type="project" value="UniProtKB-KW"/>
</dbReference>
<reference evidence="3 4" key="1">
    <citation type="journal article" date="2015" name="Genome Biol. Evol.">
        <title>The genome of winter moth (Operophtera brumata) provides a genomic perspective on sexual dimorphism and phenology.</title>
        <authorList>
            <person name="Derks M.F."/>
            <person name="Smit S."/>
            <person name="Salis L."/>
            <person name="Schijlen E."/>
            <person name="Bossers A."/>
            <person name="Mateman C."/>
            <person name="Pijl A.S."/>
            <person name="de Ridder D."/>
            <person name="Groenen M.A."/>
            <person name="Visser M.E."/>
            <person name="Megens H.J."/>
        </authorList>
    </citation>
    <scope>NUCLEOTIDE SEQUENCE [LARGE SCALE GENOMIC DNA]</scope>
    <source>
        <strain evidence="3">WM2013NL</strain>
        <tissue evidence="3">Head and thorax</tissue>
    </source>
</reference>
<dbReference type="EMBL" id="JTDY01005737">
    <property type="protein sequence ID" value="KOB66679.1"/>
    <property type="molecule type" value="Genomic_DNA"/>
</dbReference>
<evidence type="ECO:0000256" key="2">
    <source>
        <dbReference type="ARBA" id="ARBA00023002"/>
    </source>
</evidence>
<organism evidence="3 4">
    <name type="scientific">Operophtera brumata</name>
    <name type="common">Winter moth</name>
    <name type="synonym">Phalaena brumata</name>
    <dbReference type="NCBI Taxonomy" id="104452"/>
    <lineage>
        <taxon>Eukaryota</taxon>
        <taxon>Metazoa</taxon>
        <taxon>Ecdysozoa</taxon>
        <taxon>Arthropoda</taxon>
        <taxon>Hexapoda</taxon>
        <taxon>Insecta</taxon>
        <taxon>Pterygota</taxon>
        <taxon>Neoptera</taxon>
        <taxon>Endopterygota</taxon>
        <taxon>Lepidoptera</taxon>
        <taxon>Glossata</taxon>
        <taxon>Ditrysia</taxon>
        <taxon>Geometroidea</taxon>
        <taxon>Geometridae</taxon>
        <taxon>Larentiinae</taxon>
        <taxon>Operophtera</taxon>
    </lineage>
</organism>
<dbReference type="PANTHER" id="PTHR43157:SF31">
    <property type="entry name" value="PHOSPHATIDYLINOSITOL-GLYCAN BIOSYNTHESIS CLASS F PROTEIN"/>
    <property type="match status" value="1"/>
</dbReference>
<accession>A0A0L7KUI0</accession>